<comment type="caution">
    <text evidence="1">Lacks conserved residue(s) required for the propagation of feature annotation.</text>
</comment>
<dbReference type="PANTHER" id="PTHR19446">
    <property type="entry name" value="REVERSE TRANSCRIPTASES"/>
    <property type="match status" value="1"/>
</dbReference>
<proteinExistence type="predicted"/>
<name>A0AAV3ZDC5_9GAST</name>
<dbReference type="InterPro" id="IPR032466">
    <property type="entry name" value="Metal_Hydrolase"/>
</dbReference>
<organism evidence="3 4">
    <name type="scientific">Plakobranchus ocellatus</name>
    <dbReference type="NCBI Taxonomy" id="259542"/>
    <lineage>
        <taxon>Eukaryota</taxon>
        <taxon>Metazoa</taxon>
        <taxon>Spiralia</taxon>
        <taxon>Lophotrochozoa</taxon>
        <taxon>Mollusca</taxon>
        <taxon>Gastropoda</taxon>
        <taxon>Heterobranchia</taxon>
        <taxon>Euthyneura</taxon>
        <taxon>Panpulmonata</taxon>
        <taxon>Sacoglossa</taxon>
        <taxon>Placobranchoidea</taxon>
        <taxon>Plakobranchidae</taxon>
        <taxon>Plakobranchus</taxon>
    </lineage>
</organism>
<protein>
    <submittedName>
        <fullName evidence="3">Urease subunit alpha</fullName>
    </submittedName>
</protein>
<dbReference type="GO" id="GO:0009039">
    <property type="term" value="F:urease activity"/>
    <property type="evidence" value="ECO:0007669"/>
    <property type="project" value="InterPro"/>
</dbReference>
<evidence type="ECO:0000256" key="1">
    <source>
        <dbReference type="PROSITE-ProRule" id="PRU00700"/>
    </source>
</evidence>
<keyword evidence="4" id="KW-1185">Reference proteome</keyword>
<feature type="domain" description="Urease" evidence="2">
    <location>
        <begin position="102"/>
        <end position="187"/>
    </location>
</feature>
<reference evidence="3 4" key="1">
    <citation type="journal article" date="2021" name="Elife">
        <title>Chloroplast acquisition without the gene transfer in kleptoplastic sea slugs, Plakobranchus ocellatus.</title>
        <authorList>
            <person name="Maeda T."/>
            <person name="Takahashi S."/>
            <person name="Yoshida T."/>
            <person name="Shimamura S."/>
            <person name="Takaki Y."/>
            <person name="Nagai Y."/>
            <person name="Toyoda A."/>
            <person name="Suzuki Y."/>
            <person name="Arimoto A."/>
            <person name="Ishii H."/>
            <person name="Satoh N."/>
            <person name="Nishiyama T."/>
            <person name="Hasebe M."/>
            <person name="Maruyama T."/>
            <person name="Minagawa J."/>
            <person name="Obokata J."/>
            <person name="Shigenobu S."/>
        </authorList>
    </citation>
    <scope>NUCLEOTIDE SEQUENCE [LARGE SCALE GENOMIC DNA]</scope>
</reference>
<evidence type="ECO:0000313" key="4">
    <source>
        <dbReference type="Proteomes" id="UP000735302"/>
    </source>
</evidence>
<dbReference type="SUPFAM" id="SSF51556">
    <property type="entry name" value="Metallo-dependent hydrolases"/>
    <property type="match status" value="1"/>
</dbReference>
<sequence>MEELKNPVNKSNESAAGPGGVYYQFLRHLLESCLHTLLKLFNNIWTTRDIPPSWGEALVVPIPKPGKDPSDPSNYRPIALTSCLCKTLERMVNDRMVHVLESRNLLSKVAVKTGKLETYGLTKKFYPVQNCRNVQKKDMVHNDFCPDIDVDSQSYQVTVKVEGKENRVLLTCPPADRLSLAQRYFLF</sequence>
<evidence type="ECO:0000259" key="2">
    <source>
        <dbReference type="PROSITE" id="PS51368"/>
    </source>
</evidence>
<dbReference type="Proteomes" id="UP000735302">
    <property type="component" value="Unassembled WGS sequence"/>
</dbReference>
<dbReference type="GO" id="GO:0016151">
    <property type="term" value="F:nickel cation binding"/>
    <property type="evidence" value="ECO:0007669"/>
    <property type="project" value="InterPro"/>
</dbReference>
<evidence type="ECO:0000313" key="3">
    <source>
        <dbReference type="EMBL" id="GFN92577.1"/>
    </source>
</evidence>
<gene>
    <name evidence="3" type="ORF">PoB_001908300</name>
</gene>
<dbReference type="InterPro" id="IPR017951">
    <property type="entry name" value="Urease_asu_c"/>
</dbReference>
<dbReference type="Gene3D" id="3.20.20.140">
    <property type="entry name" value="Metal-dependent hydrolases"/>
    <property type="match status" value="1"/>
</dbReference>
<dbReference type="PROSITE" id="PS51368">
    <property type="entry name" value="UREASE_3"/>
    <property type="match status" value="1"/>
</dbReference>
<accession>A0AAV3ZDC5</accession>
<dbReference type="EMBL" id="BLXT01002256">
    <property type="protein sequence ID" value="GFN92577.1"/>
    <property type="molecule type" value="Genomic_DNA"/>
</dbReference>
<comment type="caution">
    <text evidence="3">The sequence shown here is derived from an EMBL/GenBank/DDBJ whole genome shotgun (WGS) entry which is preliminary data.</text>
</comment>
<dbReference type="AlphaFoldDB" id="A0AAV3ZDC5"/>